<dbReference type="Pfam" id="PF00563">
    <property type="entry name" value="EAL"/>
    <property type="match status" value="1"/>
</dbReference>
<gene>
    <name evidence="4" type="ORF">J7I44_07935</name>
</gene>
<reference evidence="4 5" key="1">
    <citation type="submission" date="2021-04" db="EMBL/GenBank/DDBJ databases">
        <authorList>
            <person name="Huq M.A."/>
        </authorList>
    </citation>
    <scope>NUCLEOTIDE SEQUENCE [LARGE SCALE GENOMIC DNA]</scope>
    <source>
        <strain evidence="4 5">MAH-13</strain>
    </source>
</reference>
<organism evidence="4 5">
    <name type="scientific">Frateuria flava</name>
    <dbReference type="NCBI Taxonomy" id="2821489"/>
    <lineage>
        <taxon>Bacteria</taxon>
        <taxon>Pseudomonadati</taxon>
        <taxon>Pseudomonadota</taxon>
        <taxon>Gammaproteobacteria</taxon>
        <taxon>Lysobacterales</taxon>
        <taxon>Rhodanobacteraceae</taxon>
        <taxon>Frateuria</taxon>
    </lineage>
</organism>
<dbReference type="PANTHER" id="PTHR33121:SF70">
    <property type="entry name" value="SIGNALING PROTEIN YKOW"/>
    <property type="match status" value="1"/>
</dbReference>
<dbReference type="Gene3D" id="3.20.20.450">
    <property type="entry name" value="EAL domain"/>
    <property type="match status" value="1"/>
</dbReference>
<dbReference type="PROSITE" id="PS50883">
    <property type="entry name" value="EAL"/>
    <property type="match status" value="1"/>
</dbReference>
<comment type="caution">
    <text evidence="4">The sequence shown here is derived from an EMBL/GenBank/DDBJ whole genome shotgun (WGS) entry which is preliminary data.</text>
</comment>
<feature type="domain" description="EAL" evidence="2">
    <location>
        <begin position="729"/>
        <end position="982"/>
    </location>
</feature>
<dbReference type="Pfam" id="PF13185">
    <property type="entry name" value="GAF_2"/>
    <property type="match status" value="2"/>
</dbReference>
<proteinExistence type="predicted"/>
<dbReference type="SUPFAM" id="SSF55781">
    <property type="entry name" value="GAF domain-like"/>
    <property type="match status" value="2"/>
</dbReference>
<evidence type="ECO:0000256" key="1">
    <source>
        <dbReference type="SAM" id="Coils"/>
    </source>
</evidence>
<dbReference type="RefSeq" id="WP_209618612.1">
    <property type="nucleotide sequence ID" value="NZ_JAGJRS010000016.1"/>
</dbReference>
<evidence type="ECO:0000259" key="3">
    <source>
        <dbReference type="PROSITE" id="PS50887"/>
    </source>
</evidence>
<sequence>MSAPHAMPPEPTQGGEAAWLARLVVATTPGEVAAVVAAFVQEQAGCRHAVVAWAGSGLPRAYSSCGRLPDYGRLDRARALLASNGQGCVRQGQELLLRLLPQERAFLMLDMERGQTPESLLGQLEPFLELAGPYLQRALKLADLEDSHRQLARSEVLQRALFAIADLAGSDLDMPEMLKRIHGIISTLMYAENFFIVRSDPQRGTMRFLYYADIEDTDAPDTSHDVPLESLRNSMTWHLLTGGKALMGSLEQISRQVSGTFAPSGPEAVDWLGVPMLRDGQVYGALVVQSYQAGIGFSEDDRALLEFVGSHVLTALERKQSKDELEERVRLRTQELAEANRGLQQEVHERQRAERLQAALFHLAQLATADIDENEFYERTHAVVGELINAENFFIALLSDDRQKLVFPYYVDAGMRKAQERPLGRGLSEYVLRRGQPLLAFQEDTLELARRHEVDLVRVGRPAVCWLGVPLRVDEQAIGLVAVQSYTPSIDYDQADQELLTFAALQIANSIHRRRAAVSLQRAYAELEQRVAERTFELRQEIAERERVQSQLKHEVMHDALTGLPNRGFLRDRLERVLAILQREPGRRCALLYLDVDRFKVINDSLGHLAGDAFLKEIARRLHDCVREPDVVARLSGDEFAILLEDIDIPAAAVAVAQRVLDALSVPMQIAGRELAPSASMGIAIGDSTYTTADEVLRDADIALYRAKEEGRKRYELFDETLAKNVIDVLTMEGELRQALARDEFEPYLQPFCRLEDGAVVGYEALLRWNHPKLGVLGPADFLKVAHDSGHIESIDWRLFERGCERFLQLADQNTFLTFNVSALHLRHRDFDARLVHLLERTGLPPWRLIVEVTEGSLLDNPEQVRTMLERLRAIGVGAALDDFGTGYSSLSYLHSLPLRMLKIDRAFVHALGADEHTTATTVVAAILALARALDIQVIAEGIETPTQREALLGMGCELGQGYLLGHPAPIGRWLGREGRAD</sequence>
<dbReference type="InterPro" id="IPR050706">
    <property type="entry name" value="Cyclic-di-GMP_PDE-like"/>
</dbReference>
<dbReference type="CDD" id="cd01948">
    <property type="entry name" value="EAL"/>
    <property type="match status" value="1"/>
</dbReference>
<dbReference type="NCBIfam" id="TIGR00254">
    <property type="entry name" value="GGDEF"/>
    <property type="match status" value="1"/>
</dbReference>
<feature type="domain" description="GGDEF" evidence="3">
    <location>
        <begin position="587"/>
        <end position="720"/>
    </location>
</feature>
<name>A0ABS4DMI7_9GAMM</name>
<dbReference type="Gene3D" id="3.30.450.40">
    <property type="match status" value="2"/>
</dbReference>
<dbReference type="SMART" id="SM00065">
    <property type="entry name" value="GAF"/>
    <property type="match status" value="2"/>
</dbReference>
<dbReference type="PROSITE" id="PS50887">
    <property type="entry name" value="GGDEF"/>
    <property type="match status" value="1"/>
</dbReference>
<dbReference type="InterPro" id="IPR029016">
    <property type="entry name" value="GAF-like_dom_sf"/>
</dbReference>
<evidence type="ECO:0000313" key="5">
    <source>
        <dbReference type="Proteomes" id="UP000823790"/>
    </source>
</evidence>
<dbReference type="Proteomes" id="UP000823790">
    <property type="component" value="Unassembled WGS sequence"/>
</dbReference>
<dbReference type="EMBL" id="JAGJRS010000016">
    <property type="protein sequence ID" value="MBP1474225.1"/>
    <property type="molecule type" value="Genomic_DNA"/>
</dbReference>
<dbReference type="SUPFAM" id="SSF55073">
    <property type="entry name" value="Nucleotide cyclase"/>
    <property type="match status" value="1"/>
</dbReference>
<dbReference type="SMART" id="SM00267">
    <property type="entry name" value="GGDEF"/>
    <property type="match status" value="1"/>
</dbReference>
<dbReference type="InterPro" id="IPR003018">
    <property type="entry name" value="GAF"/>
</dbReference>
<dbReference type="Gene3D" id="3.30.70.270">
    <property type="match status" value="1"/>
</dbReference>
<dbReference type="Pfam" id="PF00990">
    <property type="entry name" value="GGDEF"/>
    <property type="match status" value="1"/>
</dbReference>
<evidence type="ECO:0000259" key="2">
    <source>
        <dbReference type="PROSITE" id="PS50883"/>
    </source>
</evidence>
<dbReference type="SUPFAM" id="SSF141868">
    <property type="entry name" value="EAL domain-like"/>
    <property type="match status" value="1"/>
</dbReference>
<dbReference type="InterPro" id="IPR001633">
    <property type="entry name" value="EAL_dom"/>
</dbReference>
<keyword evidence="1" id="KW-0175">Coiled coil</keyword>
<dbReference type="PANTHER" id="PTHR33121">
    <property type="entry name" value="CYCLIC DI-GMP PHOSPHODIESTERASE PDEF"/>
    <property type="match status" value="1"/>
</dbReference>
<dbReference type="InterPro" id="IPR029787">
    <property type="entry name" value="Nucleotide_cyclase"/>
</dbReference>
<dbReference type="InterPro" id="IPR043128">
    <property type="entry name" value="Rev_trsase/Diguanyl_cyclase"/>
</dbReference>
<dbReference type="InterPro" id="IPR000160">
    <property type="entry name" value="GGDEF_dom"/>
</dbReference>
<keyword evidence="5" id="KW-1185">Reference proteome</keyword>
<accession>A0ABS4DMI7</accession>
<feature type="coiled-coil region" evidence="1">
    <location>
        <begin position="322"/>
        <end position="356"/>
    </location>
</feature>
<dbReference type="CDD" id="cd01949">
    <property type="entry name" value="GGDEF"/>
    <property type="match status" value="1"/>
</dbReference>
<dbReference type="SMART" id="SM00052">
    <property type="entry name" value="EAL"/>
    <property type="match status" value="1"/>
</dbReference>
<evidence type="ECO:0000313" key="4">
    <source>
        <dbReference type="EMBL" id="MBP1474225.1"/>
    </source>
</evidence>
<protein>
    <submittedName>
        <fullName evidence="4">EAL domain-containing protein</fullName>
    </submittedName>
</protein>
<dbReference type="InterPro" id="IPR035919">
    <property type="entry name" value="EAL_sf"/>
</dbReference>